<protein>
    <submittedName>
        <fullName evidence="1">Uncharacterized protein</fullName>
    </submittedName>
</protein>
<sequence length="153" mass="17616">MKVSSHRSENSLKSYSNCVSDKKREISDILSKAIYTNKQEHSSEIKNVVVEKTSEVQPIPPQELLELFSNDMELEEVNENVLSYLNLMQGLNTINKSCDMNDNRTQPLQERCMHVQMNKTNQVERCGSRGFFSFVPKFENCSVNVTVNNYQTN</sequence>
<evidence type="ECO:0000313" key="1">
    <source>
        <dbReference type="EMBL" id="CAC5403964.1"/>
    </source>
</evidence>
<proteinExistence type="predicted"/>
<gene>
    <name evidence="1" type="ORF">MCOR_37807</name>
</gene>
<name>A0A6J8DA09_MYTCO</name>
<evidence type="ECO:0000313" key="2">
    <source>
        <dbReference type="Proteomes" id="UP000507470"/>
    </source>
</evidence>
<dbReference type="AlphaFoldDB" id="A0A6J8DA09"/>
<dbReference type="Proteomes" id="UP000507470">
    <property type="component" value="Unassembled WGS sequence"/>
</dbReference>
<accession>A0A6J8DA09</accession>
<reference evidence="1 2" key="1">
    <citation type="submission" date="2020-06" db="EMBL/GenBank/DDBJ databases">
        <authorList>
            <person name="Li R."/>
            <person name="Bekaert M."/>
        </authorList>
    </citation>
    <scope>NUCLEOTIDE SEQUENCE [LARGE SCALE GENOMIC DNA]</scope>
    <source>
        <strain evidence="2">wild</strain>
    </source>
</reference>
<keyword evidence="2" id="KW-1185">Reference proteome</keyword>
<dbReference type="EMBL" id="CACVKT020006897">
    <property type="protein sequence ID" value="CAC5403964.1"/>
    <property type="molecule type" value="Genomic_DNA"/>
</dbReference>
<organism evidence="1 2">
    <name type="scientific">Mytilus coruscus</name>
    <name type="common">Sea mussel</name>
    <dbReference type="NCBI Taxonomy" id="42192"/>
    <lineage>
        <taxon>Eukaryota</taxon>
        <taxon>Metazoa</taxon>
        <taxon>Spiralia</taxon>
        <taxon>Lophotrochozoa</taxon>
        <taxon>Mollusca</taxon>
        <taxon>Bivalvia</taxon>
        <taxon>Autobranchia</taxon>
        <taxon>Pteriomorphia</taxon>
        <taxon>Mytilida</taxon>
        <taxon>Mytiloidea</taxon>
        <taxon>Mytilidae</taxon>
        <taxon>Mytilinae</taxon>
        <taxon>Mytilus</taxon>
    </lineage>
</organism>